<comment type="caution">
    <text evidence="1">The sequence shown here is derived from an EMBL/GenBank/DDBJ whole genome shotgun (WGS) entry which is preliminary data.</text>
</comment>
<keyword evidence="2" id="KW-1185">Reference proteome</keyword>
<dbReference type="AlphaFoldDB" id="A6NY81"/>
<dbReference type="STRING" id="411467.BACCAP_03180"/>
<sequence length="160" mass="18686">MDCGEYYGKTLEELHQQITTLHLSNQNICICSPPMHGKTVWSYSCIQNLFRQRLPVVPLWDVLELRRMMYDYDLGRSDSADFYDVKYLFLKIPAEVTYQVRTTIATIIDRRVRKGNSTIFIYNGTWSNLTFGDEQGILKGLQGDGSFSSIKVYNYWKRSE</sequence>
<dbReference type="EMBL" id="AAXG02000028">
    <property type="protein sequence ID" value="EDM99251.1"/>
    <property type="molecule type" value="Genomic_DNA"/>
</dbReference>
<dbReference type="RefSeq" id="WP_006573688.1">
    <property type="nucleotide sequence ID" value="NZ_AAXG02000028.1"/>
</dbReference>
<evidence type="ECO:0000313" key="2">
    <source>
        <dbReference type="Proteomes" id="UP000003639"/>
    </source>
</evidence>
<evidence type="ECO:0000313" key="1">
    <source>
        <dbReference type="EMBL" id="EDM99251.1"/>
    </source>
</evidence>
<organism evidence="1 2">
    <name type="scientific">Pseudoflavonifractor capillosus ATCC 29799</name>
    <dbReference type="NCBI Taxonomy" id="411467"/>
    <lineage>
        <taxon>Bacteria</taxon>
        <taxon>Bacillati</taxon>
        <taxon>Bacillota</taxon>
        <taxon>Clostridia</taxon>
        <taxon>Eubacteriales</taxon>
        <taxon>Oscillospiraceae</taxon>
        <taxon>Pseudoflavonifractor</taxon>
    </lineage>
</organism>
<dbReference type="Proteomes" id="UP000003639">
    <property type="component" value="Unassembled WGS sequence"/>
</dbReference>
<name>A6NY81_9FIRM</name>
<accession>A6NY81</accession>
<reference evidence="1 2" key="1">
    <citation type="submission" date="2007-04" db="EMBL/GenBank/DDBJ databases">
        <authorList>
            <person name="Fulton L."/>
            <person name="Clifton S."/>
            <person name="Fulton B."/>
            <person name="Xu J."/>
            <person name="Minx P."/>
            <person name="Pepin K.H."/>
            <person name="Johnson M."/>
            <person name="Thiruvilangam P."/>
            <person name="Bhonagiri V."/>
            <person name="Nash W.E."/>
            <person name="Mardis E.R."/>
            <person name="Wilson R.K."/>
        </authorList>
    </citation>
    <scope>NUCLEOTIDE SEQUENCE [LARGE SCALE GENOMIC DNA]</scope>
    <source>
        <strain evidence="1 2">ATCC 29799</strain>
    </source>
</reference>
<proteinExistence type="predicted"/>
<gene>
    <name evidence="1" type="ORF">BACCAP_03180</name>
</gene>
<reference evidence="1 2" key="2">
    <citation type="submission" date="2007-06" db="EMBL/GenBank/DDBJ databases">
        <title>Draft genome sequence of Pseudoflavonifractor capillosus ATCC 29799.</title>
        <authorList>
            <person name="Sudarsanam P."/>
            <person name="Ley R."/>
            <person name="Guruge J."/>
            <person name="Turnbaugh P.J."/>
            <person name="Mahowald M."/>
            <person name="Liep D."/>
            <person name="Gordon J."/>
        </authorList>
    </citation>
    <scope>NUCLEOTIDE SEQUENCE [LARGE SCALE GENOMIC DNA]</scope>
    <source>
        <strain evidence="1 2">ATCC 29799</strain>
    </source>
</reference>
<protein>
    <submittedName>
        <fullName evidence="1">Uncharacterized protein</fullName>
    </submittedName>
</protein>